<keyword evidence="2" id="KW-1185">Reference proteome</keyword>
<proteinExistence type="predicted"/>
<dbReference type="Proteomes" id="UP000192393">
    <property type="component" value="Unassembled WGS sequence"/>
</dbReference>
<evidence type="ECO:0000313" key="2">
    <source>
        <dbReference type="Proteomes" id="UP000192393"/>
    </source>
</evidence>
<protein>
    <submittedName>
        <fullName evidence="1">Uncharacterized protein</fullName>
    </submittedName>
</protein>
<reference evidence="2" key="1">
    <citation type="submission" date="2017-04" db="EMBL/GenBank/DDBJ databases">
        <authorList>
            <person name="Varghese N."/>
            <person name="Submissions S."/>
        </authorList>
    </citation>
    <scope>NUCLEOTIDE SEQUENCE [LARGE SCALE GENOMIC DNA]</scope>
    <source>
        <strain evidence="2">CGMCC 1.12708</strain>
    </source>
</reference>
<name>A0A1W2C7F1_9FLAO</name>
<dbReference type="AlphaFoldDB" id="A0A1W2C7F1"/>
<dbReference type="EMBL" id="FWXS01000009">
    <property type="protein sequence ID" value="SMC81041.1"/>
    <property type="molecule type" value="Genomic_DNA"/>
</dbReference>
<gene>
    <name evidence="1" type="ORF">SAMN06296427_1096</name>
</gene>
<sequence>MSNAEIQIVLAKPETQNYITNTTKVLMSNERHFSVVVLKDKSREKVQNIVQKTGMVPMPREVLPVNVNDAAGYVPTPVEGTNNPYYNK</sequence>
<evidence type="ECO:0000313" key="1">
    <source>
        <dbReference type="EMBL" id="SMC81041.1"/>
    </source>
</evidence>
<organism evidence="1 2">
    <name type="scientific">Moheibacter sediminis</name>
    <dbReference type="NCBI Taxonomy" id="1434700"/>
    <lineage>
        <taxon>Bacteria</taxon>
        <taxon>Pseudomonadati</taxon>
        <taxon>Bacteroidota</taxon>
        <taxon>Flavobacteriia</taxon>
        <taxon>Flavobacteriales</taxon>
        <taxon>Weeksellaceae</taxon>
        <taxon>Moheibacter</taxon>
    </lineage>
</organism>
<dbReference type="STRING" id="1434700.SAMN06296427_1096"/>
<accession>A0A1W2C7F1</accession>